<reference evidence="1" key="1">
    <citation type="submission" date="2014-11" db="EMBL/GenBank/DDBJ databases">
        <authorList>
            <person name="Amaro Gonzalez C."/>
        </authorList>
    </citation>
    <scope>NUCLEOTIDE SEQUENCE</scope>
</reference>
<dbReference type="EMBL" id="GBXM01011985">
    <property type="protein sequence ID" value="JAH96592.1"/>
    <property type="molecule type" value="Transcribed_RNA"/>
</dbReference>
<name>A0A0E9X1H5_ANGAN</name>
<reference evidence="1" key="2">
    <citation type="journal article" date="2015" name="Fish Shellfish Immunol.">
        <title>Early steps in the European eel (Anguilla anguilla)-Vibrio vulnificus interaction in the gills: Role of the RtxA13 toxin.</title>
        <authorList>
            <person name="Callol A."/>
            <person name="Pajuelo D."/>
            <person name="Ebbesson L."/>
            <person name="Teles M."/>
            <person name="MacKenzie S."/>
            <person name="Amaro C."/>
        </authorList>
    </citation>
    <scope>NUCLEOTIDE SEQUENCE</scope>
</reference>
<accession>A0A0E9X1H5</accession>
<organism evidence="1">
    <name type="scientific">Anguilla anguilla</name>
    <name type="common">European freshwater eel</name>
    <name type="synonym">Muraena anguilla</name>
    <dbReference type="NCBI Taxonomy" id="7936"/>
    <lineage>
        <taxon>Eukaryota</taxon>
        <taxon>Metazoa</taxon>
        <taxon>Chordata</taxon>
        <taxon>Craniata</taxon>
        <taxon>Vertebrata</taxon>
        <taxon>Euteleostomi</taxon>
        <taxon>Actinopterygii</taxon>
        <taxon>Neopterygii</taxon>
        <taxon>Teleostei</taxon>
        <taxon>Anguilliformes</taxon>
        <taxon>Anguillidae</taxon>
        <taxon>Anguilla</taxon>
    </lineage>
</organism>
<dbReference type="AlphaFoldDB" id="A0A0E9X1H5"/>
<proteinExistence type="predicted"/>
<sequence>MLHLEMNVIILARLCSPVCTLYNREYVHTTLHIKKETCYKCREQNRFCRS</sequence>
<protein>
    <submittedName>
        <fullName evidence="1">Uncharacterized protein</fullName>
    </submittedName>
</protein>
<evidence type="ECO:0000313" key="1">
    <source>
        <dbReference type="EMBL" id="JAH96592.1"/>
    </source>
</evidence>